<keyword evidence="1" id="KW-0732">Signal</keyword>
<evidence type="ECO:0000313" key="3">
    <source>
        <dbReference type="Proteomes" id="UP000002035"/>
    </source>
</evidence>
<proteinExistence type="predicted"/>
<dbReference type="OMA" id="NIQTIAW"/>
<feature type="signal peptide" evidence="1">
    <location>
        <begin position="1"/>
        <end position="17"/>
    </location>
</feature>
<name>C5FQH2_ARTOC</name>
<dbReference type="HOGENOM" id="CLU_062260_1_0_1"/>
<evidence type="ECO:0000256" key="1">
    <source>
        <dbReference type="SAM" id="SignalP"/>
    </source>
</evidence>
<reference evidence="3" key="1">
    <citation type="journal article" date="2012" name="MBio">
        <title>Comparative genome analysis of Trichophyton rubrum and related dermatophytes reveals candidate genes involved in infection.</title>
        <authorList>
            <person name="Martinez D.A."/>
            <person name="Oliver B.G."/>
            <person name="Graeser Y."/>
            <person name="Goldberg J.M."/>
            <person name="Li W."/>
            <person name="Martinez-Rossi N.M."/>
            <person name="Monod M."/>
            <person name="Shelest E."/>
            <person name="Barton R.C."/>
            <person name="Birch E."/>
            <person name="Brakhage A.A."/>
            <person name="Chen Z."/>
            <person name="Gurr S.J."/>
            <person name="Heiman D."/>
            <person name="Heitman J."/>
            <person name="Kosti I."/>
            <person name="Rossi A."/>
            <person name="Saif S."/>
            <person name="Samalova M."/>
            <person name="Saunders C.W."/>
            <person name="Shea T."/>
            <person name="Summerbell R.C."/>
            <person name="Xu J."/>
            <person name="Young S."/>
            <person name="Zeng Q."/>
            <person name="Birren B.W."/>
            <person name="Cuomo C.A."/>
            <person name="White T.C."/>
        </authorList>
    </citation>
    <scope>NUCLEOTIDE SEQUENCE [LARGE SCALE GENOMIC DNA]</scope>
    <source>
        <strain evidence="3">ATCC MYA-4605 / CBS 113480</strain>
    </source>
</reference>
<sequence>MKLSVLSILALPLLALAEIPPPKAPVTLNITALTAEKGQSTLECWSLERTFDVSDEPGTKGAAILPLDGLMGDAKYSVLPPKFDGGLHNAPTVQWVVFVSGLAHITLPNRTEEAWVRGGVNGAIIAADTADVSEKGHSTVYPSNVQTVSWQIPLRDGVLPKHRVLHRGACKQDEGWN</sequence>
<organism evidence="2 3">
    <name type="scientific">Arthroderma otae (strain ATCC MYA-4605 / CBS 113480)</name>
    <name type="common">Microsporum canis</name>
    <dbReference type="NCBI Taxonomy" id="554155"/>
    <lineage>
        <taxon>Eukaryota</taxon>
        <taxon>Fungi</taxon>
        <taxon>Dikarya</taxon>
        <taxon>Ascomycota</taxon>
        <taxon>Pezizomycotina</taxon>
        <taxon>Eurotiomycetes</taxon>
        <taxon>Eurotiomycetidae</taxon>
        <taxon>Onygenales</taxon>
        <taxon>Arthrodermataceae</taxon>
        <taxon>Microsporum</taxon>
    </lineage>
</organism>
<dbReference type="Proteomes" id="UP000002035">
    <property type="component" value="Unassembled WGS sequence"/>
</dbReference>
<dbReference type="EMBL" id="DS995704">
    <property type="protein sequence ID" value="EEQ32125.1"/>
    <property type="molecule type" value="Genomic_DNA"/>
</dbReference>
<protein>
    <recommendedName>
        <fullName evidence="4">Small secreted protein</fullName>
    </recommendedName>
</protein>
<dbReference type="eggNOG" id="ENOG502S6HE">
    <property type="taxonomic scope" value="Eukaryota"/>
</dbReference>
<keyword evidence="3" id="KW-1185">Reference proteome</keyword>
<dbReference type="VEuPathDB" id="FungiDB:MCYG_04944"/>
<dbReference type="RefSeq" id="XP_002847207.1">
    <property type="nucleotide sequence ID" value="XM_002847161.1"/>
</dbReference>
<accession>C5FQH2</accession>
<evidence type="ECO:0000313" key="2">
    <source>
        <dbReference type="EMBL" id="EEQ32125.1"/>
    </source>
</evidence>
<dbReference type="GeneID" id="9223813"/>
<dbReference type="OrthoDB" id="3223416at2759"/>
<gene>
    <name evidence="2" type="ORF">MCYG_04944</name>
</gene>
<dbReference type="AlphaFoldDB" id="C5FQH2"/>
<evidence type="ECO:0008006" key="4">
    <source>
        <dbReference type="Google" id="ProtNLM"/>
    </source>
</evidence>
<feature type="chain" id="PRO_5002951532" description="Small secreted protein" evidence="1">
    <location>
        <begin position="18"/>
        <end position="177"/>
    </location>
</feature>